<evidence type="ECO:0000313" key="2">
    <source>
        <dbReference type="Proteomes" id="UP000324222"/>
    </source>
</evidence>
<protein>
    <submittedName>
        <fullName evidence="1">Uncharacterized protein</fullName>
    </submittedName>
</protein>
<reference evidence="1 2" key="1">
    <citation type="submission" date="2019-05" db="EMBL/GenBank/DDBJ databases">
        <title>Another draft genome of Portunus trituberculatus and its Hox gene families provides insights of decapod evolution.</title>
        <authorList>
            <person name="Jeong J.-H."/>
            <person name="Song I."/>
            <person name="Kim S."/>
            <person name="Choi T."/>
            <person name="Kim D."/>
            <person name="Ryu S."/>
            <person name="Kim W."/>
        </authorList>
    </citation>
    <scope>NUCLEOTIDE SEQUENCE [LARGE SCALE GENOMIC DNA]</scope>
    <source>
        <tissue evidence="1">Muscle</tissue>
    </source>
</reference>
<keyword evidence="2" id="KW-1185">Reference proteome</keyword>
<proteinExistence type="predicted"/>
<gene>
    <name evidence="1" type="ORF">E2C01_085005</name>
</gene>
<name>A0A5B7JAT5_PORTR</name>
<comment type="caution">
    <text evidence="1">The sequence shown here is derived from an EMBL/GenBank/DDBJ whole genome shotgun (WGS) entry which is preliminary data.</text>
</comment>
<accession>A0A5B7JAT5</accession>
<dbReference type="AlphaFoldDB" id="A0A5B7JAT5"/>
<organism evidence="1 2">
    <name type="scientific">Portunus trituberculatus</name>
    <name type="common">Swimming crab</name>
    <name type="synonym">Neptunus trituberculatus</name>
    <dbReference type="NCBI Taxonomy" id="210409"/>
    <lineage>
        <taxon>Eukaryota</taxon>
        <taxon>Metazoa</taxon>
        <taxon>Ecdysozoa</taxon>
        <taxon>Arthropoda</taxon>
        <taxon>Crustacea</taxon>
        <taxon>Multicrustacea</taxon>
        <taxon>Malacostraca</taxon>
        <taxon>Eumalacostraca</taxon>
        <taxon>Eucarida</taxon>
        <taxon>Decapoda</taxon>
        <taxon>Pleocyemata</taxon>
        <taxon>Brachyura</taxon>
        <taxon>Eubrachyura</taxon>
        <taxon>Portunoidea</taxon>
        <taxon>Portunidae</taxon>
        <taxon>Portuninae</taxon>
        <taxon>Portunus</taxon>
    </lineage>
</organism>
<dbReference type="Proteomes" id="UP000324222">
    <property type="component" value="Unassembled WGS sequence"/>
</dbReference>
<evidence type="ECO:0000313" key="1">
    <source>
        <dbReference type="EMBL" id="MPC90038.1"/>
    </source>
</evidence>
<sequence length="49" mass="5789">MTTNSNDKNNTVDSVRYCVEWSGVEWSGRKCKGAYWRVEWKGVEEWGME</sequence>
<dbReference type="EMBL" id="VSRR010083017">
    <property type="protein sequence ID" value="MPC90038.1"/>
    <property type="molecule type" value="Genomic_DNA"/>
</dbReference>